<dbReference type="EMBL" id="CP093349">
    <property type="protein sequence ID" value="WOH07399.1"/>
    <property type="molecule type" value="Genomic_DNA"/>
</dbReference>
<reference evidence="1" key="1">
    <citation type="journal article" date="2016" name="Nat. Genet.">
        <title>A high-quality carrot genome assembly provides new insights into carotenoid accumulation and asterid genome evolution.</title>
        <authorList>
            <person name="Iorizzo M."/>
            <person name="Ellison S."/>
            <person name="Senalik D."/>
            <person name="Zeng P."/>
            <person name="Satapoomin P."/>
            <person name="Huang J."/>
            <person name="Bowman M."/>
            <person name="Iovene M."/>
            <person name="Sanseverino W."/>
            <person name="Cavagnaro P."/>
            <person name="Yildiz M."/>
            <person name="Macko-Podgorni A."/>
            <person name="Moranska E."/>
            <person name="Grzebelus E."/>
            <person name="Grzebelus D."/>
            <person name="Ashrafi H."/>
            <person name="Zheng Z."/>
            <person name="Cheng S."/>
            <person name="Spooner D."/>
            <person name="Van Deynze A."/>
            <person name="Simon P."/>
        </authorList>
    </citation>
    <scope>NUCLEOTIDE SEQUENCE</scope>
    <source>
        <tissue evidence="1">Leaf</tissue>
    </source>
</reference>
<gene>
    <name evidence="1" type="ORF">DCAR_0726829</name>
</gene>
<dbReference type="AlphaFoldDB" id="A0A164SKT8"/>
<name>A0A164SKT8_DAUCS</name>
<accession>A0A164SKT8</accession>
<dbReference type="Proteomes" id="UP000077755">
    <property type="component" value="Chromosome 7"/>
</dbReference>
<dbReference type="Gramene" id="KZM86251">
    <property type="protein sequence ID" value="KZM86251"/>
    <property type="gene ID" value="DCAR_023385"/>
</dbReference>
<sequence>MLVNYFNFYPNSEPDMVYEAYQYGLLAQVYPANNLLESSRFPKEFIKAVQTFKSNCLKGKEMDLFIKTTSTIICRENEEEYACPANQPFHYIQVGSAKEKIYSPSQAIKPTLEKNDLRELVETKLLILINKLFGIQEEDKLKVNLATTHALMIYYSKEAPCRFH</sequence>
<keyword evidence="2" id="KW-1185">Reference proteome</keyword>
<proteinExistence type="predicted"/>
<organism evidence="1 2">
    <name type="scientific">Daucus carota subsp. sativus</name>
    <name type="common">Carrot</name>
    <dbReference type="NCBI Taxonomy" id="79200"/>
    <lineage>
        <taxon>Eukaryota</taxon>
        <taxon>Viridiplantae</taxon>
        <taxon>Streptophyta</taxon>
        <taxon>Embryophyta</taxon>
        <taxon>Tracheophyta</taxon>
        <taxon>Spermatophyta</taxon>
        <taxon>Magnoliopsida</taxon>
        <taxon>eudicotyledons</taxon>
        <taxon>Gunneridae</taxon>
        <taxon>Pentapetalae</taxon>
        <taxon>asterids</taxon>
        <taxon>campanulids</taxon>
        <taxon>Apiales</taxon>
        <taxon>Apiaceae</taxon>
        <taxon>Apioideae</taxon>
        <taxon>Scandiceae</taxon>
        <taxon>Daucinae</taxon>
        <taxon>Daucus</taxon>
        <taxon>Daucus sect. Daucus</taxon>
    </lineage>
</organism>
<evidence type="ECO:0000313" key="1">
    <source>
        <dbReference type="EMBL" id="WOH07399.1"/>
    </source>
</evidence>
<protein>
    <submittedName>
        <fullName evidence="1">Uncharacterized protein</fullName>
    </submittedName>
</protein>
<reference evidence="1" key="2">
    <citation type="submission" date="2022-03" db="EMBL/GenBank/DDBJ databases">
        <title>Draft title - Genomic analysis of global carrot germplasm unveils the trajectory of domestication and the origin of high carotenoid orange carrot.</title>
        <authorList>
            <person name="Iorizzo M."/>
            <person name="Ellison S."/>
            <person name="Senalik D."/>
            <person name="Macko-Podgorni A."/>
            <person name="Grzebelus D."/>
            <person name="Bostan H."/>
            <person name="Rolling W."/>
            <person name="Curaba J."/>
            <person name="Simon P."/>
        </authorList>
    </citation>
    <scope>NUCLEOTIDE SEQUENCE</scope>
    <source>
        <tissue evidence="1">Leaf</tissue>
    </source>
</reference>
<dbReference type="OMA" id="TIICREN"/>
<evidence type="ECO:0000313" key="2">
    <source>
        <dbReference type="Proteomes" id="UP000077755"/>
    </source>
</evidence>